<dbReference type="InterPro" id="IPR011990">
    <property type="entry name" value="TPR-like_helical_dom_sf"/>
</dbReference>
<keyword evidence="7" id="KW-1185">Reference proteome</keyword>
<dbReference type="SUPFAM" id="SSF48452">
    <property type="entry name" value="TPR-like"/>
    <property type="match status" value="1"/>
</dbReference>
<evidence type="ECO:0000256" key="2">
    <source>
        <dbReference type="ARBA" id="ARBA00022679"/>
    </source>
</evidence>
<evidence type="ECO:0000313" key="7">
    <source>
        <dbReference type="Proteomes" id="UP001204621"/>
    </source>
</evidence>
<evidence type="ECO:0000256" key="1">
    <source>
        <dbReference type="ARBA" id="ARBA00022603"/>
    </source>
</evidence>
<keyword evidence="1" id="KW-0489">Methyltransferase</keyword>
<evidence type="ECO:0000259" key="5">
    <source>
        <dbReference type="PROSITE" id="PS50123"/>
    </source>
</evidence>
<dbReference type="PANTHER" id="PTHR24422:SF19">
    <property type="entry name" value="CHEMOTAXIS PROTEIN METHYLTRANSFERASE"/>
    <property type="match status" value="1"/>
</dbReference>
<comment type="caution">
    <text evidence="6">The sequence shown here is derived from an EMBL/GenBank/DDBJ whole genome shotgun (WGS) entry which is preliminary data.</text>
</comment>
<feature type="compositionally biased region" description="Pro residues" evidence="4">
    <location>
        <begin position="288"/>
        <end position="301"/>
    </location>
</feature>
<dbReference type="PROSITE" id="PS50123">
    <property type="entry name" value="CHER"/>
    <property type="match status" value="1"/>
</dbReference>
<accession>A0ABT2CSE6</accession>
<protein>
    <recommendedName>
        <fullName evidence="5">CheR-type methyltransferase domain-containing protein</fullName>
    </recommendedName>
</protein>
<sequence>MNGIEQARLADAALDLAAQRVEAETGLRFAGARRRQFHAALGRMASALGHAHVPACAAWLADGPWDDARGAACARFLTIGETYFFREPRALDLVCEQARAHLARGEQRPLRIWSAGCCTGEEPYSIAIALRRRVPQMAPAMASILATDLNEAFLDFARAGVYRRWSFRNTDPADHAAWFRPVDEGRFEIDPALRAQVRFDCLNLAGASYPSAASGTLAMDVIFCRNVLMYFGPQQARDTVARLRACLVDGGWLVVNASEASPELFAGFTPVFHADAVFFRKDSQPQPAELPPAEPSLPDLPQPAAAPRARGRVAAAPAPRRAETPPRPDLMARARELMEQGSRDEALQCLRRAVEADPLSLPLQQSAALFALEHGERALAREGVKRLLYLDPDSALGHYLAALIEDAEGRRARALRLLHDCRRLAGADRDLDGAAARWLERLQ</sequence>
<evidence type="ECO:0000256" key="3">
    <source>
        <dbReference type="ARBA" id="ARBA00022691"/>
    </source>
</evidence>
<keyword evidence="2" id="KW-0808">Transferase</keyword>
<dbReference type="RefSeq" id="WP_258810046.1">
    <property type="nucleotide sequence ID" value="NZ_JANUGU010000001.1"/>
</dbReference>
<feature type="domain" description="CheR-type methyltransferase" evidence="5">
    <location>
        <begin position="2"/>
        <end position="285"/>
    </location>
</feature>
<dbReference type="SUPFAM" id="SSF53335">
    <property type="entry name" value="S-adenosyl-L-methionine-dependent methyltransferases"/>
    <property type="match status" value="1"/>
</dbReference>
<feature type="region of interest" description="Disordered" evidence="4">
    <location>
        <begin position="284"/>
        <end position="329"/>
    </location>
</feature>
<dbReference type="InterPro" id="IPR022642">
    <property type="entry name" value="CheR_C"/>
</dbReference>
<gene>
    <name evidence="6" type="ORF">NX778_02220</name>
</gene>
<dbReference type="Pfam" id="PF01739">
    <property type="entry name" value="CheR"/>
    <property type="match status" value="1"/>
</dbReference>
<dbReference type="InterPro" id="IPR050903">
    <property type="entry name" value="Bact_Chemotaxis_MeTrfase"/>
</dbReference>
<evidence type="ECO:0000256" key="4">
    <source>
        <dbReference type="SAM" id="MobiDB-lite"/>
    </source>
</evidence>
<proteinExistence type="predicted"/>
<dbReference type="EMBL" id="JANUGU010000001">
    <property type="protein sequence ID" value="MCS0656874.1"/>
    <property type="molecule type" value="Genomic_DNA"/>
</dbReference>
<evidence type="ECO:0000313" key="6">
    <source>
        <dbReference type="EMBL" id="MCS0656874.1"/>
    </source>
</evidence>
<name>A0ABT2CSE6_9BURK</name>
<organism evidence="6 7">
    <name type="scientific">Massilia terrae</name>
    <dbReference type="NCBI Taxonomy" id="1811224"/>
    <lineage>
        <taxon>Bacteria</taxon>
        <taxon>Pseudomonadati</taxon>
        <taxon>Pseudomonadota</taxon>
        <taxon>Betaproteobacteria</taxon>
        <taxon>Burkholderiales</taxon>
        <taxon>Oxalobacteraceae</taxon>
        <taxon>Telluria group</taxon>
        <taxon>Massilia</taxon>
    </lineage>
</organism>
<dbReference type="Gene3D" id="3.40.50.150">
    <property type="entry name" value="Vaccinia Virus protein VP39"/>
    <property type="match status" value="1"/>
</dbReference>
<feature type="compositionally biased region" description="Low complexity" evidence="4">
    <location>
        <begin position="302"/>
        <end position="319"/>
    </location>
</feature>
<dbReference type="InterPro" id="IPR029063">
    <property type="entry name" value="SAM-dependent_MTases_sf"/>
</dbReference>
<dbReference type="SMART" id="SM00138">
    <property type="entry name" value="MeTrc"/>
    <property type="match status" value="1"/>
</dbReference>
<dbReference type="PANTHER" id="PTHR24422">
    <property type="entry name" value="CHEMOTAXIS PROTEIN METHYLTRANSFERASE"/>
    <property type="match status" value="1"/>
</dbReference>
<feature type="compositionally biased region" description="Basic and acidic residues" evidence="4">
    <location>
        <begin position="320"/>
        <end position="329"/>
    </location>
</feature>
<dbReference type="Proteomes" id="UP001204621">
    <property type="component" value="Unassembled WGS sequence"/>
</dbReference>
<reference evidence="6 7" key="1">
    <citation type="submission" date="2022-08" db="EMBL/GenBank/DDBJ databases">
        <title>Reclassification of Massilia species as members of the genera Telluria, Duganella, Pseudoduganella, Mokoshia gen. nov. and Zemynaea gen. nov. using orthogonal and non-orthogonal genome-based approaches.</title>
        <authorList>
            <person name="Bowman J.P."/>
        </authorList>
    </citation>
    <scope>NUCLEOTIDE SEQUENCE [LARGE SCALE GENOMIC DNA]</scope>
    <source>
        <strain evidence="6 7">JCM 31606</strain>
    </source>
</reference>
<dbReference type="Gene3D" id="1.25.40.10">
    <property type="entry name" value="Tetratricopeptide repeat domain"/>
    <property type="match status" value="1"/>
</dbReference>
<keyword evidence="3" id="KW-0949">S-adenosyl-L-methionine</keyword>
<dbReference type="PRINTS" id="PR00996">
    <property type="entry name" value="CHERMTFRASE"/>
</dbReference>
<dbReference type="InterPro" id="IPR000780">
    <property type="entry name" value="CheR_MeTrfase"/>
</dbReference>